<dbReference type="Proteomes" id="UP000191024">
    <property type="component" value="Chromosome B"/>
</dbReference>
<dbReference type="EMBL" id="LT598464">
    <property type="protein sequence ID" value="SCU80265.1"/>
    <property type="molecule type" value="Genomic_DNA"/>
</dbReference>
<name>A0A1G4ITP8_9SACH</name>
<evidence type="ECO:0000313" key="2">
    <source>
        <dbReference type="Proteomes" id="UP000191024"/>
    </source>
</evidence>
<keyword evidence="2" id="KW-1185">Reference proteome</keyword>
<dbReference type="AlphaFoldDB" id="A0A1G4ITP8"/>
<reference evidence="1 2" key="1">
    <citation type="submission" date="2016-03" db="EMBL/GenBank/DDBJ databases">
        <authorList>
            <person name="Devillers H."/>
        </authorList>
    </citation>
    <scope>NUCLEOTIDE SEQUENCE [LARGE SCALE GENOMIC DNA]</scope>
    <source>
        <strain evidence="1">CBS 11717</strain>
    </source>
</reference>
<protein>
    <submittedName>
        <fullName evidence="1">LAMI_0B01442g1_1</fullName>
    </submittedName>
</protein>
<organism evidence="1 2">
    <name type="scientific">Lachancea mirantina</name>
    <dbReference type="NCBI Taxonomy" id="1230905"/>
    <lineage>
        <taxon>Eukaryota</taxon>
        <taxon>Fungi</taxon>
        <taxon>Dikarya</taxon>
        <taxon>Ascomycota</taxon>
        <taxon>Saccharomycotina</taxon>
        <taxon>Saccharomycetes</taxon>
        <taxon>Saccharomycetales</taxon>
        <taxon>Saccharomycetaceae</taxon>
        <taxon>Lachancea</taxon>
    </lineage>
</organism>
<accession>A0A1G4ITP8</accession>
<gene>
    <name evidence="1" type="ORF">LAMI_0B01442G</name>
</gene>
<proteinExistence type="predicted"/>
<sequence length="254" mass="27056">MVCSLPGLPRCQPLPSVTSANHNMNGVYGFQIFILVVCQLAEFALAHNASFSVSVKDPSAVIREFEAWQQSSQWNGEFLSNGSDVHLPLTAATSGLVIVDISGAGSSGGGGTAAGPGLTLYVSRDGYASVGTSAWITVGNDGALTLTRNTSSATNGFFVAQGLLKYRTSEWYLYEETGQIGIKAATPASGEAPKTLADPVYLSAVSTQNSLRKRSAHHWNGNANCTEAADPTQRRLNWNATRPLRQEYRDVAIR</sequence>
<evidence type="ECO:0000313" key="1">
    <source>
        <dbReference type="EMBL" id="SCU80265.1"/>
    </source>
</evidence>